<gene>
    <name evidence="14" type="ORF">R5R35_004448</name>
</gene>
<keyword evidence="5 11" id="KW-0863">Zinc-finger</keyword>
<organism evidence="14 15">
    <name type="scientific">Gryllus longicercus</name>
    <dbReference type="NCBI Taxonomy" id="2509291"/>
    <lineage>
        <taxon>Eukaryota</taxon>
        <taxon>Metazoa</taxon>
        <taxon>Ecdysozoa</taxon>
        <taxon>Arthropoda</taxon>
        <taxon>Hexapoda</taxon>
        <taxon>Insecta</taxon>
        <taxon>Pterygota</taxon>
        <taxon>Neoptera</taxon>
        <taxon>Polyneoptera</taxon>
        <taxon>Orthoptera</taxon>
        <taxon>Ensifera</taxon>
        <taxon>Gryllidea</taxon>
        <taxon>Grylloidea</taxon>
        <taxon>Gryllidae</taxon>
        <taxon>Gryllinae</taxon>
        <taxon>Gryllus</taxon>
    </lineage>
</organism>
<evidence type="ECO:0000256" key="2">
    <source>
        <dbReference type="ARBA" id="ARBA00006991"/>
    </source>
</evidence>
<evidence type="ECO:0000256" key="8">
    <source>
        <dbReference type="ARBA" id="ARBA00023125"/>
    </source>
</evidence>
<comment type="subcellular location">
    <subcellularLocation>
        <location evidence="1">Nucleus</location>
    </subcellularLocation>
</comment>
<dbReference type="FunFam" id="3.30.160.60:FF:000446">
    <property type="entry name" value="Zinc finger protein"/>
    <property type="match status" value="1"/>
</dbReference>
<dbReference type="GO" id="GO:0005634">
    <property type="term" value="C:nucleus"/>
    <property type="evidence" value="ECO:0007669"/>
    <property type="project" value="UniProtKB-SubCell"/>
</dbReference>
<keyword evidence="10" id="KW-0539">Nucleus</keyword>
<dbReference type="PROSITE" id="PS00028">
    <property type="entry name" value="ZINC_FINGER_C2H2_1"/>
    <property type="match status" value="3"/>
</dbReference>
<keyword evidence="9" id="KW-0804">Transcription</keyword>
<dbReference type="SMART" id="SM00355">
    <property type="entry name" value="ZnF_C2H2"/>
    <property type="match status" value="3"/>
</dbReference>
<dbReference type="PANTHER" id="PTHR23235">
    <property type="entry name" value="KRUEPPEL-LIKE TRANSCRIPTION FACTOR"/>
    <property type="match status" value="1"/>
</dbReference>
<evidence type="ECO:0000256" key="6">
    <source>
        <dbReference type="ARBA" id="ARBA00022833"/>
    </source>
</evidence>
<feature type="compositionally biased region" description="Low complexity" evidence="12">
    <location>
        <begin position="15"/>
        <end position="35"/>
    </location>
</feature>
<evidence type="ECO:0000256" key="11">
    <source>
        <dbReference type="PROSITE-ProRule" id="PRU00042"/>
    </source>
</evidence>
<name>A0AAN9VES2_9ORTH</name>
<dbReference type="PANTHER" id="PTHR23235:SF120">
    <property type="entry name" value="KRUPPEL-LIKE FACTOR 15"/>
    <property type="match status" value="1"/>
</dbReference>
<evidence type="ECO:0000256" key="7">
    <source>
        <dbReference type="ARBA" id="ARBA00023015"/>
    </source>
</evidence>
<feature type="region of interest" description="Disordered" evidence="12">
    <location>
        <begin position="1"/>
        <end position="57"/>
    </location>
</feature>
<keyword evidence="15" id="KW-1185">Reference proteome</keyword>
<feature type="domain" description="C2H2-type" evidence="13">
    <location>
        <begin position="207"/>
        <end position="234"/>
    </location>
</feature>
<dbReference type="GO" id="GO:0000978">
    <property type="term" value="F:RNA polymerase II cis-regulatory region sequence-specific DNA binding"/>
    <property type="evidence" value="ECO:0007669"/>
    <property type="project" value="TreeGrafter"/>
</dbReference>
<evidence type="ECO:0000313" key="15">
    <source>
        <dbReference type="Proteomes" id="UP001378592"/>
    </source>
</evidence>
<dbReference type="Gene3D" id="3.30.160.60">
    <property type="entry name" value="Classic Zinc Finger"/>
    <property type="match status" value="3"/>
</dbReference>
<feature type="region of interest" description="Disordered" evidence="12">
    <location>
        <begin position="127"/>
        <end position="171"/>
    </location>
</feature>
<dbReference type="EMBL" id="JAZDUA010000325">
    <property type="protein sequence ID" value="KAK7794657.1"/>
    <property type="molecule type" value="Genomic_DNA"/>
</dbReference>
<evidence type="ECO:0000256" key="12">
    <source>
        <dbReference type="SAM" id="MobiDB-lite"/>
    </source>
</evidence>
<feature type="domain" description="C2H2-type" evidence="13">
    <location>
        <begin position="235"/>
        <end position="261"/>
    </location>
</feature>
<keyword evidence="4" id="KW-0677">Repeat</keyword>
<evidence type="ECO:0000256" key="4">
    <source>
        <dbReference type="ARBA" id="ARBA00022737"/>
    </source>
</evidence>
<dbReference type="GO" id="GO:0000981">
    <property type="term" value="F:DNA-binding transcription factor activity, RNA polymerase II-specific"/>
    <property type="evidence" value="ECO:0007669"/>
    <property type="project" value="TreeGrafter"/>
</dbReference>
<keyword evidence="8" id="KW-0238">DNA-binding</keyword>
<dbReference type="SUPFAM" id="SSF57667">
    <property type="entry name" value="beta-beta-alpha zinc fingers"/>
    <property type="match status" value="2"/>
</dbReference>
<dbReference type="GO" id="GO:0008270">
    <property type="term" value="F:zinc ion binding"/>
    <property type="evidence" value="ECO:0007669"/>
    <property type="project" value="UniProtKB-KW"/>
</dbReference>
<reference evidence="14 15" key="1">
    <citation type="submission" date="2024-03" db="EMBL/GenBank/DDBJ databases">
        <title>The genome assembly and annotation of the cricket Gryllus longicercus Weissman &amp; Gray.</title>
        <authorList>
            <person name="Szrajer S."/>
            <person name="Gray D."/>
            <person name="Ylla G."/>
        </authorList>
    </citation>
    <scope>NUCLEOTIDE SEQUENCE [LARGE SCALE GENOMIC DNA]</scope>
    <source>
        <strain evidence="14">DAG 2021-001</strain>
        <tissue evidence="14">Whole body minus gut</tissue>
    </source>
</reference>
<sequence>MFPVLSRTRREMLGSSESSEGNMESSSTSQQQQRQSSDEEFSSRDVAVQNESLLPEILVPRSEYDGLADLIEDFDELGTDANEADAETETADETDEEIEDACGGRNLARCSRKLPRKTGLHWRATRVQRGRSRWSGTPPSQSQLQNAPGEKVAGRAGHRTSPASSNVARRGRTLKSERCTCDVCGKQYANFSSLTIHKRRHTGERPFRCELCPMSFVQSCALTKHMRKHTGERPFACPRCGVTFTQKHGLTRHNRHHCHIR</sequence>
<accession>A0AAN9VES2</accession>
<feature type="compositionally biased region" description="Polar residues" evidence="12">
    <location>
        <begin position="134"/>
        <end position="146"/>
    </location>
</feature>
<keyword evidence="3" id="KW-0479">Metal-binding</keyword>
<comment type="similarity">
    <text evidence="2">Belongs to the krueppel C2H2-type zinc-finger protein family.</text>
</comment>
<dbReference type="GO" id="GO:0042802">
    <property type="term" value="F:identical protein binding"/>
    <property type="evidence" value="ECO:0007669"/>
    <property type="project" value="UniProtKB-ARBA"/>
</dbReference>
<protein>
    <recommendedName>
        <fullName evidence="13">C2H2-type domain-containing protein</fullName>
    </recommendedName>
</protein>
<dbReference type="FunFam" id="3.30.160.60:FF:000508">
    <property type="entry name" value="Myeloid zinc finger 1"/>
    <property type="match status" value="1"/>
</dbReference>
<dbReference type="InterPro" id="IPR036236">
    <property type="entry name" value="Znf_C2H2_sf"/>
</dbReference>
<dbReference type="Pfam" id="PF00096">
    <property type="entry name" value="zf-C2H2"/>
    <property type="match status" value="3"/>
</dbReference>
<keyword evidence="7" id="KW-0805">Transcription regulation</keyword>
<evidence type="ECO:0000256" key="1">
    <source>
        <dbReference type="ARBA" id="ARBA00004123"/>
    </source>
</evidence>
<proteinExistence type="inferred from homology"/>
<dbReference type="Proteomes" id="UP001378592">
    <property type="component" value="Unassembled WGS sequence"/>
</dbReference>
<feature type="domain" description="C2H2-type" evidence="13">
    <location>
        <begin position="179"/>
        <end position="206"/>
    </location>
</feature>
<dbReference type="AlphaFoldDB" id="A0AAN9VES2"/>
<dbReference type="InterPro" id="IPR013087">
    <property type="entry name" value="Znf_C2H2_type"/>
</dbReference>
<evidence type="ECO:0000256" key="3">
    <source>
        <dbReference type="ARBA" id="ARBA00022723"/>
    </source>
</evidence>
<dbReference type="PROSITE" id="PS50157">
    <property type="entry name" value="ZINC_FINGER_C2H2_2"/>
    <property type="match status" value="3"/>
</dbReference>
<evidence type="ECO:0000259" key="13">
    <source>
        <dbReference type="PROSITE" id="PS50157"/>
    </source>
</evidence>
<evidence type="ECO:0000256" key="5">
    <source>
        <dbReference type="ARBA" id="ARBA00022771"/>
    </source>
</evidence>
<evidence type="ECO:0000313" key="14">
    <source>
        <dbReference type="EMBL" id="KAK7794657.1"/>
    </source>
</evidence>
<comment type="caution">
    <text evidence="14">The sequence shown here is derived from an EMBL/GenBank/DDBJ whole genome shotgun (WGS) entry which is preliminary data.</text>
</comment>
<keyword evidence="6" id="KW-0862">Zinc</keyword>
<evidence type="ECO:0000256" key="9">
    <source>
        <dbReference type="ARBA" id="ARBA00023163"/>
    </source>
</evidence>
<evidence type="ECO:0000256" key="10">
    <source>
        <dbReference type="ARBA" id="ARBA00023242"/>
    </source>
</evidence>